<dbReference type="PRINTS" id="PR00080">
    <property type="entry name" value="SDRFAMILY"/>
</dbReference>
<dbReference type="Gene3D" id="3.40.50.720">
    <property type="entry name" value="NAD(P)-binding Rossmann-like Domain"/>
    <property type="match status" value="1"/>
</dbReference>
<dbReference type="SUPFAM" id="SSF51735">
    <property type="entry name" value="NAD(P)-binding Rossmann-fold domains"/>
    <property type="match status" value="1"/>
</dbReference>
<dbReference type="Proteomes" id="UP000596660">
    <property type="component" value="Unplaced"/>
</dbReference>
<dbReference type="Gramene" id="AUR62032066-RA">
    <property type="protein sequence ID" value="AUR62032066-RA:cds"/>
    <property type="gene ID" value="AUR62032066"/>
</dbReference>
<keyword evidence="2" id="KW-0560">Oxidoreductase</keyword>
<dbReference type="PANTHER" id="PTHR48107:SF7">
    <property type="entry name" value="RE15974P"/>
    <property type="match status" value="1"/>
</dbReference>
<evidence type="ECO:0000313" key="4">
    <source>
        <dbReference type="Proteomes" id="UP000596660"/>
    </source>
</evidence>
<organism evidence="3 4">
    <name type="scientific">Chenopodium quinoa</name>
    <name type="common">Quinoa</name>
    <dbReference type="NCBI Taxonomy" id="63459"/>
    <lineage>
        <taxon>Eukaryota</taxon>
        <taxon>Viridiplantae</taxon>
        <taxon>Streptophyta</taxon>
        <taxon>Embryophyta</taxon>
        <taxon>Tracheophyta</taxon>
        <taxon>Spermatophyta</taxon>
        <taxon>Magnoliopsida</taxon>
        <taxon>eudicotyledons</taxon>
        <taxon>Gunneridae</taxon>
        <taxon>Pentapetalae</taxon>
        <taxon>Caryophyllales</taxon>
        <taxon>Chenopodiaceae</taxon>
        <taxon>Chenopodioideae</taxon>
        <taxon>Atripliceae</taxon>
        <taxon>Chenopodium</taxon>
    </lineage>
</organism>
<dbReference type="PRINTS" id="PR00081">
    <property type="entry name" value="GDHRDH"/>
</dbReference>
<accession>A0A803MMA4</accession>
<dbReference type="PANTHER" id="PTHR48107">
    <property type="entry name" value="NADPH-DEPENDENT ALDEHYDE REDUCTASE-LIKE PROTEIN, CHLOROPLASTIC-RELATED"/>
    <property type="match status" value="1"/>
</dbReference>
<name>A0A803MMA4_CHEQI</name>
<dbReference type="OMA" id="VAPCVIK"/>
<dbReference type="AlphaFoldDB" id="A0A803MMA4"/>
<evidence type="ECO:0000256" key="1">
    <source>
        <dbReference type="ARBA" id="ARBA00006484"/>
    </source>
</evidence>
<dbReference type="InterPro" id="IPR002347">
    <property type="entry name" value="SDR_fam"/>
</dbReference>
<dbReference type="InterPro" id="IPR020904">
    <property type="entry name" value="Sc_DH/Rdtase_CS"/>
</dbReference>
<evidence type="ECO:0000256" key="2">
    <source>
        <dbReference type="ARBA" id="ARBA00023002"/>
    </source>
</evidence>
<evidence type="ECO:0000313" key="3">
    <source>
        <dbReference type="EnsemblPlants" id="AUR62032066-RA:cds"/>
    </source>
</evidence>
<keyword evidence="4" id="KW-1185">Reference proteome</keyword>
<dbReference type="EnsemblPlants" id="AUR62032066-RA">
    <property type="protein sequence ID" value="AUR62032066-RA:cds"/>
    <property type="gene ID" value="AUR62032066"/>
</dbReference>
<dbReference type="InterPro" id="IPR036291">
    <property type="entry name" value="NAD(P)-bd_dom_sf"/>
</dbReference>
<dbReference type="PROSITE" id="PS00061">
    <property type="entry name" value="ADH_SHORT"/>
    <property type="match status" value="1"/>
</dbReference>
<comment type="similarity">
    <text evidence="1">Belongs to the short-chain dehydrogenases/reductases (SDR) family.</text>
</comment>
<proteinExistence type="inferred from homology"/>
<dbReference type="GO" id="GO:0016614">
    <property type="term" value="F:oxidoreductase activity, acting on CH-OH group of donors"/>
    <property type="evidence" value="ECO:0007669"/>
    <property type="project" value="UniProtKB-ARBA"/>
</dbReference>
<sequence>MYIFRHGSNVAYLLLYVDDIVLTTSFGKLKSDIISLLQSEFAMTDLGRLSFFLGISVTRMSNTMLLSQSKVIALHLASLGAKLVINYTSPSSKTYADQLVCQINSLTLPSITTLRAIAIQADVSDEFQVKALFNTAEQTFNTQPHIVVTSAGIFDSKYSSLFDIEASHFDRIFGINTRGTFLCIKEAANSFKRGGGGRIVTMSSSAVRSLKEKYGAYAASKAAVNVMTTILAKELKGSGITVNAVAPGPVATEMFFEGKTEEMVKKIAEECPLKRLGKVEDVGFLASDAGEWVNGQFEFGTTLDRKTFIMNWTCESLNERIKSVAENIDYGIVKLYPQTLPKRYAGKSEQALLKAFQPESIEFKLEDTNDEDFDEKKEGHGV</sequence>
<dbReference type="Pfam" id="PF13561">
    <property type="entry name" value="adh_short_C2"/>
    <property type="match status" value="1"/>
</dbReference>
<reference evidence="3" key="2">
    <citation type="submission" date="2021-03" db="UniProtKB">
        <authorList>
            <consortium name="EnsemblPlants"/>
        </authorList>
    </citation>
    <scope>IDENTIFICATION</scope>
</reference>
<reference evidence="3" key="1">
    <citation type="journal article" date="2017" name="Nature">
        <title>The genome of Chenopodium quinoa.</title>
        <authorList>
            <person name="Jarvis D.E."/>
            <person name="Ho Y.S."/>
            <person name="Lightfoot D.J."/>
            <person name="Schmoeckel S.M."/>
            <person name="Li B."/>
            <person name="Borm T.J.A."/>
            <person name="Ohyanagi H."/>
            <person name="Mineta K."/>
            <person name="Michell C.T."/>
            <person name="Saber N."/>
            <person name="Kharbatia N.M."/>
            <person name="Rupper R.R."/>
            <person name="Sharp A.R."/>
            <person name="Dally N."/>
            <person name="Boughton B.A."/>
            <person name="Woo Y.H."/>
            <person name="Gao G."/>
            <person name="Schijlen E.G.W.M."/>
            <person name="Guo X."/>
            <person name="Momin A.A."/>
            <person name="Negrao S."/>
            <person name="Al-Babili S."/>
            <person name="Gehring C."/>
            <person name="Roessner U."/>
            <person name="Jung C."/>
            <person name="Murphy K."/>
            <person name="Arold S.T."/>
            <person name="Gojobori T."/>
            <person name="van der Linden C.G."/>
            <person name="van Loo E.N."/>
            <person name="Jellen E.N."/>
            <person name="Maughan P.J."/>
            <person name="Tester M."/>
        </authorList>
    </citation>
    <scope>NUCLEOTIDE SEQUENCE [LARGE SCALE GENOMIC DNA]</scope>
    <source>
        <strain evidence="3">cv. PI 614886</strain>
    </source>
</reference>
<protein>
    <submittedName>
        <fullName evidence="3">Uncharacterized protein</fullName>
    </submittedName>
</protein>